<dbReference type="Proteomes" id="UP001187192">
    <property type="component" value="Unassembled WGS sequence"/>
</dbReference>
<evidence type="ECO:0000256" key="1">
    <source>
        <dbReference type="SAM" id="MobiDB-lite"/>
    </source>
</evidence>
<keyword evidence="3" id="KW-1185">Reference proteome</keyword>
<organism evidence="2 3">
    <name type="scientific">Ficus carica</name>
    <name type="common">Common fig</name>
    <dbReference type="NCBI Taxonomy" id="3494"/>
    <lineage>
        <taxon>Eukaryota</taxon>
        <taxon>Viridiplantae</taxon>
        <taxon>Streptophyta</taxon>
        <taxon>Embryophyta</taxon>
        <taxon>Tracheophyta</taxon>
        <taxon>Spermatophyta</taxon>
        <taxon>Magnoliopsida</taxon>
        <taxon>eudicotyledons</taxon>
        <taxon>Gunneridae</taxon>
        <taxon>Pentapetalae</taxon>
        <taxon>rosids</taxon>
        <taxon>fabids</taxon>
        <taxon>Rosales</taxon>
        <taxon>Moraceae</taxon>
        <taxon>Ficeae</taxon>
        <taxon>Ficus</taxon>
    </lineage>
</organism>
<reference evidence="2" key="1">
    <citation type="submission" date="2023-07" db="EMBL/GenBank/DDBJ databases">
        <title>draft genome sequence of fig (Ficus carica).</title>
        <authorList>
            <person name="Takahashi T."/>
            <person name="Nishimura K."/>
        </authorList>
    </citation>
    <scope>NUCLEOTIDE SEQUENCE</scope>
</reference>
<gene>
    <name evidence="2" type="ORF">TIFTF001_005808</name>
</gene>
<dbReference type="EMBL" id="BTGU01000006">
    <property type="protein sequence ID" value="GMN36181.1"/>
    <property type="molecule type" value="Genomic_DNA"/>
</dbReference>
<feature type="region of interest" description="Disordered" evidence="1">
    <location>
        <begin position="19"/>
        <end position="38"/>
    </location>
</feature>
<evidence type="ECO:0000313" key="3">
    <source>
        <dbReference type="Proteomes" id="UP001187192"/>
    </source>
</evidence>
<comment type="caution">
    <text evidence="2">The sequence shown here is derived from an EMBL/GenBank/DDBJ whole genome shotgun (WGS) entry which is preliminary data.</text>
</comment>
<accession>A0AA88A2M0</accession>
<name>A0AA88A2M0_FICCA</name>
<proteinExistence type="predicted"/>
<protein>
    <submittedName>
        <fullName evidence="2">Uncharacterized protein</fullName>
    </submittedName>
</protein>
<dbReference type="AlphaFoldDB" id="A0AA88A2M0"/>
<sequence>MEGRARGKGAAARDLGFASYESGFGNGRVSSEWRGRCR</sequence>
<evidence type="ECO:0000313" key="2">
    <source>
        <dbReference type="EMBL" id="GMN36181.1"/>
    </source>
</evidence>